<evidence type="ECO:0000259" key="4">
    <source>
        <dbReference type="Pfam" id="PF02462"/>
    </source>
</evidence>
<evidence type="ECO:0000313" key="6">
    <source>
        <dbReference type="Proteomes" id="UP000255417"/>
    </source>
</evidence>
<reference evidence="5 6" key="1">
    <citation type="submission" date="2018-06" db="EMBL/GenBank/DDBJ databases">
        <authorList>
            <consortium name="Pathogen Informatics"/>
            <person name="Doyle S."/>
        </authorList>
    </citation>
    <scope>NUCLEOTIDE SEQUENCE [LARGE SCALE GENOMIC DNA]</scope>
    <source>
        <strain evidence="5 6">NCTC12872</strain>
    </source>
</reference>
<dbReference type="OrthoDB" id="6648740at2"/>
<dbReference type="GO" id="GO:0015288">
    <property type="term" value="F:porin activity"/>
    <property type="evidence" value="ECO:0007669"/>
    <property type="project" value="InterPro"/>
</dbReference>
<dbReference type="Gene3D" id="2.40.160.20">
    <property type="match status" value="1"/>
</dbReference>
<proteinExistence type="inferred from homology"/>
<gene>
    <name evidence="5" type="ORF">NCTC12872_00301</name>
</gene>
<dbReference type="InterPro" id="IPR011250">
    <property type="entry name" value="OMP/PagP_B-barrel"/>
</dbReference>
<dbReference type="SUPFAM" id="SSF56925">
    <property type="entry name" value="OMPA-like"/>
    <property type="match status" value="1"/>
</dbReference>
<dbReference type="Pfam" id="PF02462">
    <property type="entry name" value="Opacity"/>
    <property type="match status" value="1"/>
</dbReference>
<feature type="signal peptide" evidence="3">
    <location>
        <begin position="1"/>
        <end position="20"/>
    </location>
</feature>
<dbReference type="NCBIfam" id="TIGR01414">
    <property type="entry name" value="autotrans_barl"/>
    <property type="match status" value="1"/>
</dbReference>
<evidence type="ECO:0000256" key="2">
    <source>
        <dbReference type="ARBA" id="ARBA00022729"/>
    </source>
</evidence>
<evidence type="ECO:0000256" key="1">
    <source>
        <dbReference type="ARBA" id="ARBA00009830"/>
    </source>
</evidence>
<feature type="chain" id="PRO_5016879414" evidence="3">
    <location>
        <begin position="21"/>
        <end position="189"/>
    </location>
</feature>
<dbReference type="Proteomes" id="UP000255417">
    <property type="component" value="Unassembled WGS sequence"/>
</dbReference>
<name>A0A379C841_9PAST</name>
<dbReference type="EMBL" id="UGTA01000001">
    <property type="protein sequence ID" value="SUB58339.1"/>
    <property type="molecule type" value="Genomic_DNA"/>
</dbReference>
<keyword evidence="6" id="KW-1185">Reference proteome</keyword>
<dbReference type="RefSeq" id="WP_115314866.1">
    <property type="nucleotide sequence ID" value="NZ_LWIF01000001.1"/>
</dbReference>
<sequence length="189" mass="21283">MKKALLVTTLSLIFATSAMAQNNFYVQGDLGYAKVTDGKDPIKGFSPRLSAGYDLGDVRLALDYTHYKGKKFIDQDRYSVETSDVKFNSIGFSAIYDFDLQSQIKPYVGVRLGLNKVKINAELKAPNYYESDKFSKTKTGLGILFGASYKVVPNLELDAGYRYNYWGKFADDAFKIKSHEFSTGLRYSF</sequence>
<protein>
    <submittedName>
        <fullName evidence="5">Opacity protein and related surface antigens</fullName>
    </submittedName>
</protein>
<comment type="similarity">
    <text evidence="1">Belongs to the opacity porin family.</text>
</comment>
<dbReference type="InterPro" id="IPR006315">
    <property type="entry name" value="OM_autotransptr_brl_dom"/>
</dbReference>
<dbReference type="InterPro" id="IPR003394">
    <property type="entry name" value="Porin_opacity"/>
</dbReference>
<keyword evidence="2 3" id="KW-0732">Signal</keyword>
<dbReference type="AlphaFoldDB" id="A0A379C841"/>
<evidence type="ECO:0000313" key="5">
    <source>
        <dbReference type="EMBL" id="SUB58339.1"/>
    </source>
</evidence>
<organism evidence="5 6">
    <name type="scientific">Phocoenobacter uteri</name>
    <dbReference type="NCBI Taxonomy" id="146806"/>
    <lineage>
        <taxon>Bacteria</taxon>
        <taxon>Pseudomonadati</taxon>
        <taxon>Pseudomonadota</taxon>
        <taxon>Gammaproteobacteria</taxon>
        <taxon>Pasteurellales</taxon>
        <taxon>Pasteurellaceae</taxon>
        <taxon>Phocoenobacter</taxon>
    </lineage>
</organism>
<accession>A0A379C841</accession>
<dbReference type="GO" id="GO:0009279">
    <property type="term" value="C:cell outer membrane"/>
    <property type="evidence" value="ECO:0007669"/>
    <property type="project" value="UniProtKB-ARBA"/>
</dbReference>
<feature type="domain" description="Porin opacity type" evidence="4">
    <location>
        <begin position="51"/>
        <end position="189"/>
    </location>
</feature>
<evidence type="ECO:0000256" key="3">
    <source>
        <dbReference type="SAM" id="SignalP"/>
    </source>
</evidence>